<dbReference type="GO" id="GO:0008236">
    <property type="term" value="F:serine-type peptidase activity"/>
    <property type="evidence" value="ECO:0007669"/>
    <property type="project" value="InterPro"/>
</dbReference>
<dbReference type="RefSeq" id="WP_007757120.1">
    <property type="nucleotide sequence ID" value="NZ_CATXTD010000077.1"/>
</dbReference>
<protein>
    <submittedName>
        <fullName evidence="3">Prolyl oligopeptidase family serine peptidase</fullName>
    </submittedName>
</protein>
<dbReference type="GO" id="GO:0006508">
    <property type="term" value="P:proteolysis"/>
    <property type="evidence" value="ECO:0007669"/>
    <property type="project" value="InterPro"/>
</dbReference>
<dbReference type="Pfam" id="PF00930">
    <property type="entry name" value="DPPIV_N"/>
    <property type="match status" value="1"/>
</dbReference>
<dbReference type="GeneID" id="92987133"/>
<dbReference type="GO" id="GO:0008239">
    <property type="term" value="F:dipeptidyl-peptidase activity"/>
    <property type="evidence" value="ECO:0007669"/>
    <property type="project" value="TreeGrafter"/>
</dbReference>
<dbReference type="Proteomes" id="UP000440198">
    <property type="component" value="Unassembled WGS sequence"/>
</dbReference>
<dbReference type="InterPro" id="IPR029058">
    <property type="entry name" value="AB_hydrolase_fold"/>
</dbReference>
<reference evidence="5 6" key="1">
    <citation type="journal article" date="2019" name="Nat. Med.">
        <title>A library of human gut bacterial isolates paired with longitudinal multiomics data enables mechanistic microbiome research.</title>
        <authorList>
            <person name="Poyet M."/>
            <person name="Groussin M."/>
            <person name="Gibbons S.M."/>
            <person name="Avila-Pacheco J."/>
            <person name="Jiang X."/>
            <person name="Kearney S.M."/>
            <person name="Perrotta A.R."/>
            <person name="Berdy B."/>
            <person name="Zhao S."/>
            <person name="Lieberman T.D."/>
            <person name="Swanson P.K."/>
            <person name="Smith M."/>
            <person name="Roesemann S."/>
            <person name="Alexander J.E."/>
            <person name="Rich S.A."/>
            <person name="Livny J."/>
            <person name="Vlamakis H."/>
            <person name="Clish C."/>
            <person name="Bullock K."/>
            <person name="Deik A."/>
            <person name="Scott J."/>
            <person name="Pierce K.A."/>
            <person name="Xavier R.J."/>
            <person name="Alm E.J."/>
        </authorList>
    </citation>
    <scope>NUCLEOTIDE SEQUENCE [LARGE SCALE GENOMIC DNA]</scope>
    <source>
        <strain evidence="4 6">BIOML-A2</strain>
        <strain evidence="3 5">BIOML-A6</strain>
    </source>
</reference>
<comment type="caution">
    <text evidence="3">The sequence shown here is derived from an EMBL/GenBank/DDBJ whole genome shotgun (WGS) entry which is preliminary data.</text>
</comment>
<evidence type="ECO:0000313" key="6">
    <source>
        <dbReference type="Proteomes" id="UP000440198"/>
    </source>
</evidence>
<evidence type="ECO:0000313" key="5">
    <source>
        <dbReference type="Proteomes" id="UP000421791"/>
    </source>
</evidence>
<feature type="domain" description="Peptidase S9 prolyl oligopeptidase catalytic" evidence="1">
    <location>
        <begin position="555"/>
        <end position="762"/>
    </location>
</feature>
<evidence type="ECO:0000313" key="4">
    <source>
        <dbReference type="EMBL" id="KAA5252163.1"/>
    </source>
</evidence>
<organism evidence="3 5">
    <name type="scientific">Bacteroides finegoldii</name>
    <dbReference type="NCBI Taxonomy" id="338188"/>
    <lineage>
        <taxon>Bacteria</taxon>
        <taxon>Pseudomonadati</taxon>
        <taxon>Bacteroidota</taxon>
        <taxon>Bacteroidia</taxon>
        <taxon>Bacteroidales</taxon>
        <taxon>Bacteroidaceae</taxon>
        <taxon>Bacteroides</taxon>
    </lineage>
</organism>
<keyword evidence="6" id="KW-1185">Reference proteome</keyword>
<evidence type="ECO:0000259" key="2">
    <source>
        <dbReference type="Pfam" id="PF00930"/>
    </source>
</evidence>
<evidence type="ECO:0000259" key="1">
    <source>
        <dbReference type="Pfam" id="PF00326"/>
    </source>
</evidence>
<dbReference type="PANTHER" id="PTHR11731:SF193">
    <property type="entry name" value="DIPEPTIDYL PEPTIDASE 9"/>
    <property type="match status" value="1"/>
</dbReference>
<dbReference type="InterPro" id="IPR050278">
    <property type="entry name" value="Serine_Prot_S9B/DPPIV"/>
</dbReference>
<sequence>MGYKFGILLALFAGGLVTVAKPQQQANYELAEKFNAFDLGGKLSRNSLAIYPHEINGTDNFWFDFQTTDGKFYYYVTPANGKRELLFDNDEMAMALTELTRETIDPKDFSFHEFKFSKDQKSFTFEHRSKTYEYNRINRKLKEIRKTDDDKRTEGEVIYSWMNFSPDRKYILYAKNHNLYVKGNKALGMDTTEVQLTFDGMPYYTYARERDGFEPDKEMATNARWCKDSRHAYFVLEDERKLRDSWVINSLSKVPQLEKYKYEFPGDKHVTQYELVIIDAVNKTARKANVDKWPDQYVMVFETSSKGDLVFFERTKRTWDEVDVCSVNTNTMEVKEIIHEVDKPYRDPHARNVVILNDGKDILFRSERTGWGHYYHYDGDGNLKNTITSGKWNCGHIVAIDTLGREIYFYGYGNEDVNPFYYRVYKANIDKEGATLISKEDGQHNAHFLQSRRYYVDTYSRVDMEPKILLKNDQGKTIVELAKPDLRAVYDAGWKQPERFVVKAADNATNLYGVMWKPSDFNPNKKYPIISVVYPGPYFGFVPTGFSLSDRYSSRMAQLGFIVIAVGHRGDSPMRGKTYHRFGYGNMRDYPLADDKYAIEQLASRYSFIDINKVGIYGHSGGGFMAASAILTYPDFYKAAVSCSGNHDNYIYNRGWGECYNGVREIEKTVKDSLGNERKEYEYKFSVKTNAELAKNLKGHLMLVTGDEDKNVNPAHTYRLAHALIESGKDFDMLVIPGAGHGYGSADKYFEKKMYRFFAKYLLGDDRADYWGDINRNK</sequence>
<name>A0A7J4YIC0_9BACE</name>
<dbReference type="PANTHER" id="PTHR11731">
    <property type="entry name" value="PROTEASE FAMILY S9B,C DIPEPTIDYL-PEPTIDASE IV-RELATED"/>
    <property type="match status" value="1"/>
</dbReference>
<dbReference type="AlphaFoldDB" id="A0A7J4YIC0"/>
<proteinExistence type="predicted"/>
<dbReference type="Gene3D" id="3.40.50.1820">
    <property type="entry name" value="alpha/beta hydrolase"/>
    <property type="match status" value="1"/>
</dbReference>
<feature type="domain" description="Dipeptidylpeptidase IV N-terminal" evidence="2">
    <location>
        <begin position="131"/>
        <end position="464"/>
    </location>
</feature>
<dbReference type="Pfam" id="PF00326">
    <property type="entry name" value="Peptidase_S9"/>
    <property type="match status" value="1"/>
</dbReference>
<dbReference type="EMBL" id="VWAG01000067">
    <property type="protein sequence ID" value="KAA5252163.1"/>
    <property type="molecule type" value="Genomic_DNA"/>
</dbReference>
<dbReference type="Proteomes" id="UP000421791">
    <property type="component" value="Unassembled WGS sequence"/>
</dbReference>
<accession>A0A7J4YIC0</accession>
<dbReference type="InterPro" id="IPR002469">
    <property type="entry name" value="Peptidase_S9B_N"/>
</dbReference>
<gene>
    <name evidence="4" type="ORF">F2Z09_20465</name>
    <name evidence="3" type="ORF">F2Z22_21095</name>
</gene>
<dbReference type="SUPFAM" id="SSF82171">
    <property type="entry name" value="DPP6 N-terminal domain-like"/>
    <property type="match status" value="1"/>
</dbReference>
<evidence type="ECO:0000313" key="3">
    <source>
        <dbReference type="EMBL" id="KAA5226387.1"/>
    </source>
</evidence>
<dbReference type="InterPro" id="IPR001375">
    <property type="entry name" value="Peptidase_S9_cat"/>
</dbReference>
<dbReference type="SUPFAM" id="SSF53474">
    <property type="entry name" value="alpha/beta-Hydrolases"/>
    <property type="match status" value="1"/>
</dbReference>
<dbReference type="Gene3D" id="2.140.10.30">
    <property type="entry name" value="Dipeptidylpeptidase IV, N-terminal domain"/>
    <property type="match status" value="1"/>
</dbReference>
<dbReference type="EMBL" id="VWAK01000063">
    <property type="protein sequence ID" value="KAA5226387.1"/>
    <property type="molecule type" value="Genomic_DNA"/>
</dbReference>